<evidence type="ECO:0000256" key="5">
    <source>
        <dbReference type="ARBA" id="ARBA00022840"/>
    </source>
</evidence>
<evidence type="ECO:0000313" key="8">
    <source>
        <dbReference type="EMBL" id="KAJ3573080.1"/>
    </source>
</evidence>
<sequence>MSTSHLLSASSSDQVAPPSSEQKAGTLMVTLDGLIVAASSRSPPGFGNLADKNVRKGVTAFVTIEHRDQSARFETLLGGHLTRNNTVAWKPRDHKWRALDVSTPTSELVVKLRGTHNDPLFIPRFIEFTPTWSTRLKFSCRSVSSSRELVHFEAGGATIFLRLHYSEKNVPSFEGIGSKWGFPQPVGCTDLFRVERHIVHTMWEVDPSYAMKVVENADAAAKFEISHPFIAPLQFSLSSPDDNKLRVLSPMAAGGYLFSHLQKHRRFNVFLARLFAAQLICVLEFLHDHGIVFACMRPEYITVDAFGHISFCYPDVFLMDPQKKGNILPGKLEVPAPEVLLGQAPSHAADWWSLGILLYEMLTGLLPFSREDPEQNDYVIINHELRIEASVSPVAADILTRLLEKDHTKRLGVNGVSEVKAHAFFQEIDWNELLLRPSVARFEICDTNRVFQRSEGYGVRGRKQKHVRISGITYTEQTFDVHRWWSVTGRVRDKVSSNMTGSNTVRRVKNEWEVKWDLGSAEFCLHNHSTDEKRKIDEQTTNQIPWWPFPIAEKNPRIATDTDTGTTGTTISVVPSELQKRYALRAALEFNCSNRDVERILEFSPTVNLDFGVLQYQYAVDPSVSLGEIDGRRVFSQESDEVTLTPLEWAVEHGDIDLVNLFLARGAADANYTVEVKRGPALLKAVDKGP</sequence>
<dbReference type="Gene3D" id="1.10.510.10">
    <property type="entry name" value="Transferase(Phosphotransferase) domain 1"/>
    <property type="match status" value="1"/>
</dbReference>
<dbReference type="AlphaFoldDB" id="A0A9W8NFK6"/>
<dbReference type="PROSITE" id="PS50011">
    <property type="entry name" value="PROTEIN_KINASE_DOM"/>
    <property type="match status" value="1"/>
</dbReference>
<dbReference type="GO" id="GO:0005524">
    <property type="term" value="F:ATP binding"/>
    <property type="evidence" value="ECO:0007669"/>
    <property type="project" value="UniProtKB-KW"/>
</dbReference>
<dbReference type="EMBL" id="JANPWZ010000711">
    <property type="protein sequence ID" value="KAJ3573080.1"/>
    <property type="molecule type" value="Genomic_DNA"/>
</dbReference>
<dbReference type="InterPro" id="IPR000719">
    <property type="entry name" value="Prot_kinase_dom"/>
</dbReference>
<evidence type="ECO:0000256" key="1">
    <source>
        <dbReference type="ARBA" id="ARBA00022527"/>
    </source>
</evidence>
<feature type="domain" description="Protein kinase" evidence="7">
    <location>
        <begin position="180"/>
        <end position="425"/>
    </location>
</feature>
<keyword evidence="2" id="KW-0808">Transferase</keyword>
<dbReference type="SMART" id="SM00220">
    <property type="entry name" value="S_TKc"/>
    <property type="match status" value="1"/>
</dbReference>
<feature type="compositionally biased region" description="Low complexity" evidence="6">
    <location>
        <begin position="1"/>
        <end position="12"/>
    </location>
</feature>
<feature type="region of interest" description="Disordered" evidence="6">
    <location>
        <begin position="1"/>
        <end position="22"/>
    </location>
</feature>
<dbReference type="PANTHER" id="PTHR24351">
    <property type="entry name" value="RIBOSOMAL PROTEIN S6 KINASE"/>
    <property type="match status" value="1"/>
</dbReference>
<protein>
    <recommendedName>
        <fullName evidence="7">Protein kinase domain-containing protein</fullName>
    </recommendedName>
</protein>
<evidence type="ECO:0000256" key="2">
    <source>
        <dbReference type="ARBA" id="ARBA00022679"/>
    </source>
</evidence>
<dbReference type="GO" id="GO:0004674">
    <property type="term" value="F:protein serine/threonine kinase activity"/>
    <property type="evidence" value="ECO:0007669"/>
    <property type="project" value="UniProtKB-KW"/>
</dbReference>
<name>A0A9W8NFK6_9PEZI</name>
<evidence type="ECO:0000313" key="9">
    <source>
        <dbReference type="Proteomes" id="UP001148614"/>
    </source>
</evidence>
<accession>A0A9W8NFK6</accession>
<proteinExistence type="predicted"/>
<evidence type="ECO:0000256" key="6">
    <source>
        <dbReference type="SAM" id="MobiDB-lite"/>
    </source>
</evidence>
<organism evidence="8 9">
    <name type="scientific">Xylaria arbuscula</name>
    <dbReference type="NCBI Taxonomy" id="114810"/>
    <lineage>
        <taxon>Eukaryota</taxon>
        <taxon>Fungi</taxon>
        <taxon>Dikarya</taxon>
        <taxon>Ascomycota</taxon>
        <taxon>Pezizomycotina</taxon>
        <taxon>Sordariomycetes</taxon>
        <taxon>Xylariomycetidae</taxon>
        <taxon>Xylariales</taxon>
        <taxon>Xylariaceae</taxon>
        <taxon>Xylaria</taxon>
    </lineage>
</organism>
<keyword evidence="5" id="KW-0067">ATP-binding</keyword>
<dbReference type="Pfam" id="PF00069">
    <property type="entry name" value="Pkinase"/>
    <property type="match status" value="1"/>
</dbReference>
<reference evidence="8" key="1">
    <citation type="submission" date="2022-07" db="EMBL/GenBank/DDBJ databases">
        <title>Genome Sequence of Xylaria arbuscula.</title>
        <authorList>
            <person name="Buettner E."/>
        </authorList>
    </citation>
    <scope>NUCLEOTIDE SEQUENCE</scope>
    <source>
        <strain evidence="8">VT107</strain>
    </source>
</reference>
<comment type="caution">
    <text evidence="8">The sequence shown here is derived from an EMBL/GenBank/DDBJ whole genome shotgun (WGS) entry which is preliminary data.</text>
</comment>
<keyword evidence="4" id="KW-0418">Kinase</keyword>
<dbReference type="Proteomes" id="UP001148614">
    <property type="component" value="Unassembled WGS sequence"/>
</dbReference>
<keyword evidence="1" id="KW-0723">Serine/threonine-protein kinase</keyword>
<feature type="compositionally biased region" description="Polar residues" evidence="6">
    <location>
        <begin position="13"/>
        <end position="22"/>
    </location>
</feature>
<evidence type="ECO:0000256" key="3">
    <source>
        <dbReference type="ARBA" id="ARBA00022741"/>
    </source>
</evidence>
<evidence type="ECO:0000259" key="7">
    <source>
        <dbReference type="PROSITE" id="PS50011"/>
    </source>
</evidence>
<dbReference type="SUPFAM" id="SSF56112">
    <property type="entry name" value="Protein kinase-like (PK-like)"/>
    <property type="match status" value="1"/>
</dbReference>
<dbReference type="VEuPathDB" id="FungiDB:F4678DRAFT_441468"/>
<evidence type="ECO:0000256" key="4">
    <source>
        <dbReference type="ARBA" id="ARBA00022777"/>
    </source>
</evidence>
<dbReference type="InterPro" id="IPR011009">
    <property type="entry name" value="Kinase-like_dom_sf"/>
</dbReference>
<keyword evidence="3" id="KW-0547">Nucleotide-binding</keyword>
<dbReference type="Gene3D" id="3.30.200.20">
    <property type="entry name" value="Phosphorylase Kinase, domain 1"/>
    <property type="match status" value="1"/>
</dbReference>
<keyword evidence="9" id="KW-1185">Reference proteome</keyword>
<gene>
    <name evidence="8" type="ORF">NPX13_g4828</name>
</gene>